<accession>A0ABQ9WHB4</accession>
<organism evidence="2 3">
    <name type="scientific">Saguinus oedipus</name>
    <name type="common">Cotton-top tamarin</name>
    <name type="synonym">Oedipomidas oedipus</name>
    <dbReference type="NCBI Taxonomy" id="9490"/>
    <lineage>
        <taxon>Eukaryota</taxon>
        <taxon>Metazoa</taxon>
        <taxon>Chordata</taxon>
        <taxon>Craniata</taxon>
        <taxon>Vertebrata</taxon>
        <taxon>Euteleostomi</taxon>
        <taxon>Mammalia</taxon>
        <taxon>Eutheria</taxon>
        <taxon>Euarchontoglires</taxon>
        <taxon>Primates</taxon>
        <taxon>Haplorrhini</taxon>
        <taxon>Platyrrhini</taxon>
        <taxon>Cebidae</taxon>
        <taxon>Callitrichinae</taxon>
        <taxon>Saguinus</taxon>
    </lineage>
</organism>
<keyword evidence="3" id="KW-1185">Reference proteome</keyword>
<feature type="region of interest" description="Disordered" evidence="1">
    <location>
        <begin position="94"/>
        <end position="122"/>
    </location>
</feature>
<name>A0ABQ9WHB4_SAGOE</name>
<feature type="compositionally biased region" description="Low complexity" evidence="1">
    <location>
        <begin position="28"/>
        <end position="42"/>
    </location>
</feature>
<feature type="region of interest" description="Disordered" evidence="1">
    <location>
        <begin position="1"/>
        <end position="66"/>
    </location>
</feature>
<gene>
    <name evidence="2" type="ORF">P7K49_001093</name>
</gene>
<proteinExistence type="predicted"/>
<feature type="non-terminal residue" evidence="2">
    <location>
        <position position="122"/>
    </location>
</feature>
<protein>
    <submittedName>
        <fullName evidence="2">Uncharacterized protein</fullName>
    </submittedName>
</protein>
<comment type="caution">
    <text evidence="2">The sequence shown here is derived from an EMBL/GenBank/DDBJ whole genome shotgun (WGS) entry which is preliminary data.</text>
</comment>
<reference evidence="2 3" key="1">
    <citation type="submission" date="2023-05" db="EMBL/GenBank/DDBJ databases">
        <title>B98-5 Cell Line De Novo Hybrid Assembly: An Optical Mapping Approach.</title>
        <authorList>
            <person name="Kananen K."/>
            <person name="Auerbach J.A."/>
            <person name="Kautto E."/>
            <person name="Blachly J.S."/>
        </authorList>
    </citation>
    <scope>NUCLEOTIDE SEQUENCE [LARGE SCALE GENOMIC DNA]</scope>
    <source>
        <strain evidence="2">B95-8</strain>
        <tissue evidence="2">Cell line</tissue>
    </source>
</reference>
<evidence type="ECO:0000313" key="2">
    <source>
        <dbReference type="EMBL" id="KAK2119707.1"/>
    </source>
</evidence>
<dbReference type="Proteomes" id="UP001266305">
    <property type="component" value="Unassembled WGS sequence"/>
</dbReference>
<dbReference type="EMBL" id="JASSZA010000001">
    <property type="protein sequence ID" value="KAK2119707.1"/>
    <property type="molecule type" value="Genomic_DNA"/>
</dbReference>
<sequence length="122" mass="12638">MSLHRTSGTPWGPGMVSGHHIPAIQAHSGTPGPSPCGSTTSPIMGSLANNLNLKMPSGGGMAPQNNVTESPIYLPALSPRQQMLTNGKPRFQVAQAGGMSGSHTLKPKQQEFGCPFPPNLGK</sequence>
<evidence type="ECO:0000256" key="1">
    <source>
        <dbReference type="SAM" id="MobiDB-lite"/>
    </source>
</evidence>
<evidence type="ECO:0000313" key="3">
    <source>
        <dbReference type="Proteomes" id="UP001266305"/>
    </source>
</evidence>